<feature type="domain" description="PhnB-like" evidence="1">
    <location>
        <begin position="8"/>
        <end position="108"/>
    </location>
</feature>
<sequence>MITTNNPITVCLWFDGKAKEAATFYCSVFKNAKITTDTPMVVTFELNGRKFMGLNGGPMFTFNEAVSLVVECETQEEIDYYWNKLSEGGQESRCGWLKDRYGLSWQIIPSIIGQLMRDPAKGERVMQAILKMNKLDIATLQEA</sequence>
<keyword evidence="2" id="KW-0830">Ubiquinone</keyword>
<dbReference type="OrthoDB" id="9806473at2"/>
<dbReference type="Proteomes" id="UP000077177">
    <property type="component" value="Chromosome"/>
</dbReference>
<dbReference type="SUPFAM" id="SSF54593">
    <property type="entry name" value="Glyoxalase/Bleomycin resistance protein/Dihydroxybiphenyl dioxygenase"/>
    <property type="match status" value="1"/>
</dbReference>
<dbReference type="EMBL" id="CP011390">
    <property type="protein sequence ID" value="ANE52365.1"/>
    <property type="molecule type" value="Genomic_DNA"/>
</dbReference>
<proteinExistence type="predicted"/>
<dbReference type="PANTHER" id="PTHR33990">
    <property type="entry name" value="PROTEIN YJDN-RELATED"/>
    <property type="match status" value="1"/>
</dbReference>
<dbReference type="CDD" id="cd06588">
    <property type="entry name" value="PhnB_like"/>
    <property type="match status" value="1"/>
</dbReference>
<dbReference type="GO" id="GO:0032259">
    <property type="term" value="P:methylation"/>
    <property type="evidence" value="ECO:0007669"/>
    <property type="project" value="UniProtKB-KW"/>
</dbReference>
<evidence type="ECO:0000259" key="1">
    <source>
        <dbReference type="Pfam" id="PF06983"/>
    </source>
</evidence>
<dbReference type="KEGG" id="fla:SY85_19640"/>
<name>A0A172TZ54_9BACT</name>
<dbReference type="AlphaFoldDB" id="A0A172TZ54"/>
<dbReference type="InterPro" id="IPR029068">
    <property type="entry name" value="Glyas_Bleomycin-R_OHBP_Dase"/>
</dbReference>
<accession>A0A172TZ54</accession>
<gene>
    <name evidence="2" type="ORF">SY85_19640</name>
</gene>
<dbReference type="RefSeq" id="WP_066406747.1">
    <property type="nucleotide sequence ID" value="NZ_CP011390.1"/>
</dbReference>
<dbReference type="GO" id="GO:0008168">
    <property type="term" value="F:methyltransferase activity"/>
    <property type="evidence" value="ECO:0007669"/>
    <property type="project" value="UniProtKB-KW"/>
</dbReference>
<organism evidence="2 3">
    <name type="scientific">Flavisolibacter tropicus</name>
    <dbReference type="NCBI Taxonomy" id="1492898"/>
    <lineage>
        <taxon>Bacteria</taxon>
        <taxon>Pseudomonadati</taxon>
        <taxon>Bacteroidota</taxon>
        <taxon>Chitinophagia</taxon>
        <taxon>Chitinophagales</taxon>
        <taxon>Chitinophagaceae</taxon>
        <taxon>Flavisolibacter</taxon>
    </lineage>
</organism>
<dbReference type="Pfam" id="PF06983">
    <property type="entry name" value="3-dmu-9_3-mt"/>
    <property type="match status" value="1"/>
</dbReference>
<keyword evidence="2" id="KW-0489">Methyltransferase</keyword>
<evidence type="ECO:0000313" key="3">
    <source>
        <dbReference type="Proteomes" id="UP000077177"/>
    </source>
</evidence>
<reference evidence="3" key="1">
    <citation type="submission" date="2015-01" db="EMBL/GenBank/DDBJ databases">
        <title>Flavisolibacter sp./LCS9/ whole genome sequencing.</title>
        <authorList>
            <person name="Kim M.K."/>
            <person name="Srinivasan S."/>
            <person name="Lee J.-J."/>
        </authorList>
    </citation>
    <scope>NUCLEOTIDE SEQUENCE [LARGE SCALE GENOMIC DNA]</scope>
    <source>
        <strain evidence="3">LCS9</strain>
    </source>
</reference>
<dbReference type="PATRIC" id="fig|1492898.3.peg.4276"/>
<evidence type="ECO:0000313" key="2">
    <source>
        <dbReference type="EMBL" id="ANE52365.1"/>
    </source>
</evidence>
<dbReference type="InterPro" id="IPR028973">
    <property type="entry name" value="PhnB-like"/>
</dbReference>
<dbReference type="PANTHER" id="PTHR33990:SF2">
    <property type="entry name" value="PHNB-LIKE DOMAIN-CONTAINING PROTEIN"/>
    <property type="match status" value="1"/>
</dbReference>
<keyword evidence="2" id="KW-0808">Transferase</keyword>
<keyword evidence="3" id="KW-1185">Reference proteome</keyword>
<dbReference type="InterPro" id="IPR009725">
    <property type="entry name" value="3_dmu_93_MTrfase"/>
</dbReference>
<protein>
    <submittedName>
        <fullName evidence="2">3-demethylubiquinone-9 3-methyltransferase</fullName>
    </submittedName>
</protein>
<dbReference type="PIRSF" id="PIRSF021700">
    <property type="entry name" value="3_dmu_93_MTrfase"/>
    <property type="match status" value="1"/>
</dbReference>
<dbReference type="Gene3D" id="3.10.180.10">
    <property type="entry name" value="2,3-Dihydroxybiphenyl 1,2-Dioxygenase, domain 1"/>
    <property type="match status" value="1"/>
</dbReference>
<dbReference type="STRING" id="1492898.SY85_19640"/>
<reference evidence="2 3" key="2">
    <citation type="journal article" date="2016" name="Int. J. Syst. Evol. Microbiol.">
        <title>Flavisolibacter tropicus sp. nov., isolated from tropical soil.</title>
        <authorList>
            <person name="Lee J.J."/>
            <person name="Kang M.S."/>
            <person name="Kim G.S."/>
            <person name="Lee C.S."/>
            <person name="Lim S."/>
            <person name="Lee J."/>
            <person name="Roh S.H."/>
            <person name="Kang H."/>
            <person name="Ha J.M."/>
            <person name="Bae S."/>
            <person name="Jung H.Y."/>
            <person name="Kim M.K."/>
        </authorList>
    </citation>
    <scope>NUCLEOTIDE SEQUENCE [LARGE SCALE GENOMIC DNA]</scope>
    <source>
        <strain evidence="2 3">LCS9</strain>
    </source>
</reference>